<feature type="signal peptide" evidence="1">
    <location>
        <begin position="1"/>
        <end position="22"/>
    </location>
</feature>
<dbReference type="Proteomes" id="UP000401717">
    <property type="component" value="Unassembled WGS sequence"/>
</dbReference>
<evidence type="ECO:0000313" key="4">
    <source>
        <dbReference type="Proteomes" id="UP000401717"/>
    </source>
</evidence>
<dbReference type="Proteomes" id="UP001055303">
    <property type="component" value="Unassembled WGS sequence"/>
</dbReference>
<dbReference type="PROSITE" id="PS51257">
    <property type="entry name" value="PROKAR_LIPOPROTEIN"/>
    <property type="match status" value="1"/>
</dbReference>
<evidence type="ECO:0000313" key="3">
    <source>
        <dbReference type="EMBL" id="VUF16083.1"/>
    </source>
</evidence>
<dbReference type="EMBL" id="BPQI01000233">
    <property type="protein sequence ID" value="GJD59625.1"/>
    <property type="molecule type" value="Genomic_DNA"/>
</dbReference>
<accession>A0A564G6A0</accession>
<dbReference type="EMBL" id="CABFVH010000093">
    <property type="protein sequence ID" value="VUF16083.1"/>
    <property type="molecule type" value="Genomic_DNA"/>
</dbReference>
<keyword evidence="5" id="KW-1185">Reference proteome</keyword>
<dbReference type="AlphaFoldDB" id="A0A564G6A0"/>
<name>A0A564G6A0_9HYPH</name>
<reference evidence="2" key="2">
    <citation type="journal article" date="2021" name="Front. Microbiol.">
        <title>Comprehensive Comparative Genomics and Phenotyping of Methylobacterium Species.</title>
        <authorList>
            <person name="Alessa O."/>
            <person name="Ogura Y."/>
            <person name="Fujitani Y."/>
            <person name="Takami H."/>
            <person name="Hayashi T."/>
            <person name="Sahin N."/>
            <person name="Tani A."/>
        </authorList>
    </citation>
    <scope>NUCLEOTIDE SEQUENCE</scope>
    <source>
        <strain evidence="2">DSM 22415</strain>
    </source>
</reference>
<dbReference type="RefSeq" id="WP_144769254.1">
    <property type="nucleotide sequence ID" value="NZ_BPQI01000233.1"/>
</dbReference>
<feature type="chain" id="PRO_5021720356" evidence="1">
    <location>
        <begin position="23"/>
        <end position="67"/>
    </location>
</feature>
<evidence type="ECO:0000256" key="1">
    <source>
        <dbReference type="SAM" id="SignalP"/>
    </source>
</evidence>
<proteinExistence type="predicted"/>
<reference evidence="2" key="3">
    <citation type="submission" date="2021-08" db="EMBL/GenBank/DDBJ databases">
        <authorList>
            <person name="Tani A."/>
            <person name="Ola A."/>
            <person name="Ogura Y."/>
            <person name="Katsura K."/>
            <person name="Hayashi T."/>
        </authorList>
    </citation>
    <scope>NUCLEOTIDE SEQUENCE</scope>
    <source>
        <strain evidence="2">DSM 22415</strain>
    </source>
</reference>
<protein>
    <submittedName>
        <fullName evidence="3">Uncharacterized protein</fullName>
    </submittedName>
</protein>
<organism evidence="3 4">
    <name type="scientific">Methylobacterium dankookense</name>
    <dbReference type="NCBI Taxonomy" id="560405"/>
    <lineage>
        <taxon>Bacteria</taxon>
        <taxon>Pseudomonadati</taxon>
        <taxon>Pseudomonadota</taxon>
        <taxon>Alphaproteobacteria</taxon>
        <taxon>Hyphomicrobiales</taxon>
        <taxon>Methylobacteriaceae</taxon>
        <taxon>Methylobacterium</taxon>
    </lineage>
</organism>
<keyword evidence="1" id="KW-0732">Signal</keyword>
<evidence type="ECO:0000313" key="2">
    <source>
        <dbReference type="EMBL" id="GJD59625.1"/>
    </source>
</evidence>
<gene>
    <name evidence="2" type="ORF">IFDJLNFL_5554</name>
    <name evidence="3" type="ORF">MTDSW087_05834</name>
</gene>
<reference evidence="3 4" key="1">
    <citation type="submission" date="2019-06" db="EMBL/GenBank/DDBJ databases">
        <authorList>
            <person name="Rodrigo-Torres L."/>
            <person name="Arahal R. D."/>
            <person name="Lucena T."/>
        </authorList>
    </citation>
    <scope>NUCLEOTIDE SEQUENCE [LARGE SCALE GENOMIC DNA]</scope>
    <source>
        <strain evidence="3 4">SW08-7</strain>
    </source>
</reference>
<evidence type="ECO:0000313" key="5">
    <source>
        <dbReference type="Proteomes" id="UP001055303"/>
    </source>
</evidence>
<sequence>MRWITRALMALALCSVLAPVNAQTTAACTRFSGFSLSLNLCAAPTGLGGVSARCAEQTLQSAISDCR</sequence>